<gene>
    <name evidence="1" type="ORF">HaLaN_11126</name>
</gene>
<comment type="caution">
    <text evidence="1">The sequence shown here is derived from an EMBL/GenBank/DDBJ whole genome shotgun (WGS) entry which is preliminary data.</text>
</comment>
<sequence>MPPWHLLQIIGGVRYQLITQTQDFNSLAAFRQGCPSGTTFSSFSGTDKDAALALAPGQRTVVNS</sequence>
<dbReference type="EMBL" id="BLLF01000790">
    <property type="protein sequence ID" value="GFH14981.1"/>
    <property type="molecule type" value="Genomic_DNA"/>
</dbReference>
<accession>A0A699YZ60</accession>
<name>A0A699YZ60_HAELA</name>
<reference evidence="1 2" key="1">
    <citation type="submission" date="2020-02" db="EMBL/GenBank/DDBJ databases">
        <title>Draft genome sequence of Haematococcus lacustris strain NIES-144.</title>
        <authorList>
            <person name="Morimoto D."/>
            <person name="Nakagawa S."/>
            <person name="Yoshida T."/>
            <person name="Sawayama S."/>
        </authorList>
    </citation>
    <scope>NUCLEOTIDE SEQUENCE [LARGE SCALE GENOMIC DNA]</scope>
    <source>
        <strain evidence="1 2">NIES-144</strain>
    </source>
</reference>
<evidence type="ECO:0000313" key="1">
    <source>
        <dbReference type="EMBL" id="GFH14981.1"/>
    </source>
</evidence>
<organism evidence="1 2">
    <name type="scientific">Haematococcus lacustris</name>
    <name type="common">Green alga</name>
    <name type="synonym">Haematococcus pluvialis</name>
    <dbReference type="NCBI Taxonomy" id="44745"/>
    <lineage>
        <taxon>Eukaryota</taxon>
        <taxon>Viridiplantae</taxon>
        <taxon>Chlorophyta</taxon>
        <taxon>core chlorophytes</taxon>
        <taxon>Chlorophyceae</taxon>
        <taxon>CS clade</taxon>
        <taxon>Chlamydomonadales</taxon>
        <taxon>Haematococcaceae</taxon>
        <taxon>Haematococcus</taxon>
    </lineage>
</organism>
<dbReference type="Proteomes" id="UP000485058">
    <property type="component" value="Unassembled WGS sequence"/>
</dbReference>
<keyword evidence="2" id="KW-1185">Reference proteome</keyword>
<evidence type="ECO:0000313" key="2">
    <source>
        <dbReference type="Proteomes" id="UP000485058"/>
    </source>
</evidence>
<dbReference type="AlphaFoldDB" id="A0A699YZ60"/>
<proteinExistence type="predicted"/>
<protein>
    <submittedName>
        <fullName evidence="1">Uncharacterized protein</fullName>
    </submittedName>
</protein>